<evidence type="ECO:0008006" key="5">
    <source>
        <dbReference type="Google" id="ProtNLM"/>
    </source>
</evidence>
<feature type="compositionally biased region" description="Gly residues" evidence="1">
    <location>
        <begin position="256"/>
        <end position="265"/>
    </location>
</feature>
<evidence type="ECO:0000313" key="3">
    <source>
        <dbReference type="EMBL" id="GBF93009.1"/>
    </source>
</evidence>
<feature type="transmembrane region" description="Helical" evidence="2">
    <location>
        <begin position="68"/>
        <end position="90"/>
    </location>
</feature>
<dbReference type="OrthoDB" id="548170at2759"/>
<dbReference type="Proteomes" id="UP000247498">
    <property type="component" value="Unassembled WGS sequence"/>
</dbReference>
<gene>
    <name evidence="3" type="ORF">Rsub_05620</name>
</gene>
<protein>
    <recommendedName>
        <fullName evidence="5">Wax synthase domain-containing protein</fullName>
    </recommendedName>
</protein>
<keyword evidence="4" id="KW-1185">Reference proteome</keyword>
<dbReference type="EMBL" id="BDRX01000037">
    <property type="protein sequence ID" value="GBF93009.1"/>
    <property type="molecule type" value="Genomic_DNA"/>
</dbReference>
<keyword evidence="2" id="KW-1133">Transmembrane helix</keyword>
<dbReference type="AlphaFoldDB" id="A0A2V0P0A4"/>
<dbReference type="InterPro" id="IPR044851">
    <property type="entry name" value="Wax_synthase"/>
</dbReference>
<dbReference type="GO" id="GO:0006629">
    <property type="term" value="P:lipid metabolic process"/>
    <property type="evidence" value="ECO:0007669"/>
    <property type="project" value="InterPro"/>
</dbReference>
<sequence>MRLEGYAAGLAARLLASYAAAAAAAAAVFLLARPLPPGSRGRAAVCVAVAAALLAAPSRLLDFQREAIGIVPAVGVFSLAAFKVLAFAVGRGPLQAAPLPSFAKFAAALALPVIPIEAFKLSSRGGARPRRSPPPPPPARAASAGEFLASYAAKSAATAAVIGLYRLPGLPVLALHWLYALCLSLSMGALWDAYCAAAVGLYGLRVARSFDAPRWNLTTSHMLRVLIYEPVLEGRLVPAGIEATPQTAGETAGAARNGGGGGGGPEASDAPAAAAESDGGGAPFGESRSSSPAPEARLRRAGAGDAFANGGAPGGRRGQPPAGDAQEDGPTPGSKTPPAAAAAAAAATAPSAGGGRGPRRGRLLRRAAALQATFAFSGLWHAFIWAHFHGTSSLGWRWFVFFSVQAPIMVAEAALQHLWLAKWRLPPPPRAVSVLLTNFLLIVVAEPFFFGPCDASGMCARMMGSLQQAVAAGGASA</sequence>
<feature type="transmembrane region" description="Helical" evidence="2">
    <location>
        <begin position="398"/>
        <end position="419"/>
    </location>
</feature>
<feature type="transmembrane region" description="Helical" evidence="2">
    <location>
        <begin position="367"/>
        <end position="386"/>
    </location>
</feature>
<dbReference type="PANTHER" id="PTHR31595:SF57">
    <property type="entry name" value="OS04G0481900 PROTEIN"/>
    <property type="match status" value="1"/>
</dbReference>
<dbReference type="STRING" id="307507.A0A2V0P0A4"/>
<name>A0A2V0P0A4_9CHLO</name>
<accession>A0A2V0P0A4</accession>
<dbReference type="GO" id="GO:0008374">
    <property type="term" value="F:O-acyltransferase activity"/>
    <property type="evidence" value="ECO:0007669"/>
    <property type="project" value="InterPro"/>
</dbReference>
<evidence type="ECO:0000313" key="4">
    <source>
        <dbReference type="Proteomes" id="UP000247498"/>
    </source>
</evidence>
<feature type="transmembrane region" description="Helical" evidence="2">
    <location>
        <begin position="41"/>
        <end position="61"/>
    </location>
</feature>
<dbReference type="PANTHER" id="PTHR31595">
    <property type="entry name" value="LONG-CHAIN-ALCOHOL O-FATTY-ACYLTRANSFERASE 3-RELATED"/>
    <property type="match status" value="1"/>
</dbReference>
<feature type="compositionally biased region" description="Low complexity" evidence="1">
    <location>
        <begin position="318"/>
        <end position="351"/>
    </location>
</feature>
<organism evidence="3 4">
    <name type="scientific">Raphidocelis subcapitata</name>
    <dbReference type="NCBI Taxonomy" id="307507"/>
    <lineage>
        <taxon>Eukaryota</taxon>
        <taxon>Viridiplantae</taxon>
        <taxon>Chlorophyta</taxon>
        <taxon>core chlorophytes</taxon>
        <taxon>Chlorophyceae</taxon>
        <taxon>CS clade</taxon>
        <taxon>Sphaeropleales</taxon>
        <taxon>Selenastraceae</taxon>
        <taxon>Raphidocelis</taxon>
    </lineage>
</organism>
<feature type="region of interest" description="Disordered" evidence="1">
    <location>
        <begin position="246"/>
        <end position="360"/>
    </location>
</feature>
<keyword evidence="2" id="KW-0472">Membrane</keyword>
<evidence type="ECO:0000256" key="2">
    <source>
        <dbReference type="SAM" id="Phobius"/>
    </source>
</evidence>
<feature type="compositionally biased region" description="Low complexity" evidence="1">
    <location>
        <begin position="301"/>
        <end position="310"/>
    </location>
</feature>
<dbReference type="InParanoid" id="A0A2V0P0A4"/>
<keyword evidence="2" id="KW-0812">Transmembrane</keyword>
<feature type="compositionally biased region" description="Low complexity" evidence="1">
    <location>
        <begin position="266"/>
        <end position="277"/>
    </location>
</feature>
<evidence type="ECO:0000256" key="1">
    <source>
        <dbReference type="SAM" id="MobiDB-lite"/>
    </source>
</evidence>
<proteinExistence type="predicted"/>
<reference evidence="3 4" key="1">
    <citation type="journal article" date="2018" name="Sci. Rep.">
        <title>Raphidocelis subcapitata (=Pseudokirchneriella subcapitata) provides an insight into genome evolution and environmental adaptations in the Sphaeropleales.</title>
        <authorList>
            <person name="Suzuki S."/>
            <person name="Yamaguchi H."/>
            <person name="Nakajima N."/>
            <person name="Kawachi M."/>
        </authorList>
    </citation>
    <scope>NUCLEOTIDE SEQUENCE [LARGE SCALE GENOMIC DNA]</scope>
    <source>
        <strain evidence="3 4">NIES-35</strain>
    </source>
</reference>
<feature type="transmembrane region" description="Helical" evidence="2">
    <location>
        <begin position="431"/>
        <end position="450"/>
    </location>
</feature>
<comment type="caution">
    <text evidence="3">The sequence shown here is derived from an EMBL/GenBank/DDBJ whole genome shotgun (WGS) entry which is preliminary data.</text>
</comment>